<evidence type="ECO:0000256" key="1">
    <source>
        <dbReference type="ARBA" id="ARBA00022741"/>
    </source>
</evidence>
<evidence type="ECO:0000256" key="4">
    <source>
        <dbReference type="ARBA" id="ARBA00022840"/>
    </source>
</evidence>
<protein>
    <submittedName>
        <fullName evidence="11">DEAD/DEAH box helicase</fullName>
    </submittedName>
</protein>
<evidence type="ECO:0000256" key="5">
    <source>
        <dbReference type="ARBA" id="ARBA00038437"/>
    </source>
</evidence>
<evidence type="ECO:0000259" key="10">
    <source>
        <dbReference type="PROSITE" id="PS51195"/>
    </source>
</evidence>
<dbReference type="PROSITE" id="PS51195">
    <property type="entry name" value="Q_MOTIF"/>
    <property type="match status" value="1"/>
</dbReference>
<dbReference type="InterPro" id="IPR000629">
    <property type="entry name" value="RNA-helicase_DEAD-box_CS"/>
</dbReference>
<accession>A0A6I3S2W8</accession>
<dbReference type="SMART" id="SM00487">
    <property type="entry name" value="DEXDc"/>
    <property type="match status" value="1"/>
</dbReference>
<feature type="domain" description="Helicase C-terminal" evidence="9">
    <location>
        <begin position="235"/>
        <end position="379"/>
    </location>
</feature>
<evidence type="ECO:0000313" key="12">
    <source>
        <dbReference type="Proteomes" id="UP000462362"/>
    </source>
</evidence>
<feature type="domain" description="DEAD-box RNA helicase Q" evidence="10">
    <location>
        <begin position="3"/>
        <end position="31"/>
    </location>
</feature>
<dbReference type="Pfam" id="PF00271">
    <property type="entry name" value="Helicase_C"/>
    <property type="match status" value="1"/>
</dbReference>
<keyword evidence="2 6" id="KW-0378">Hydrolase</keyword>
<feature type="region of interest" description="Disordered" evidence="7">
    <location>
        <begin position="379"/>
        <end position="423"/>
    </location>
</feature>
<dbReference type="InterPro" id="IPR027417">
    <property type="entry name" value="P-loop_NTPase"/>
</dbReference>
<feature type="domain" description="Helicase ATP-binding" evidence="8">
    <location>
        <begin position="34"/>
        <end position="209"/>
    </location>
</feature>
<evidence type="ECO:0000259" key="8">
    <source>
        <dbReference type="PROSITE" id="PS51192"/>
    </source>
</evidence>
<evidence type="ECO:0000256" key="6">
    <source>
        <dbReference type="RuleBase" id="RU000492"/>
    </source>
</evidence>
<proteinExistence type="inferred from homology"/>
<comment type="similarity">
    <text evidence="5 6">Belongs to the DEAD box helicase family.</text>
</comment>
<dbReference type="GO" id="GO:0003676">
    <property type="term" value="F:nucleic acid binding"/>
    <property type="evidence" value="ECO:0007669"/>
    <property type="project" value="InterPro"/>
</dbReference>
<dbReference type="GO" id="GO:0005829">
    <property type="term" value="C:cytosol"/>
    <property type="evidence" value="ECO:0007669"/>
    <property type="project" value="TreeGrafter"/>
</dbReference>
<dbReference type="AlphaFoldDB" id="A0A6I3S2W8"/>
<sequence length="423" mass="46789">MSNSFKTLGFAPQLEKLIEANGFTSPTPIQMKAIPLVRQGYDLLAAAQTGTGKTAAFVLPMLQKIIEEPTLYQKRVPRVLVLTPTRELAAQVGETILSLGKDLGVRSAVVFGGVGINPQKAAIAKGLDFLVATPGRLLDLMNQGFADLSKTHILILDEADRMLDMGFLPDLKRILKALPPDRQTLLFSATFSPEIKKLASEFLNKPESVEIERNKGSSLVRQTLYRVPKADKHTVLRDLIVDNQWDQVLVFTRTKYGADKLVRHLLKDGLVAKAIHGDKSQNARTTALREFKEHKLPILVATDIAARGLDIEKLPQVVNYELPQQAEDYVHRIGRTGRAGEAGEAYSLVSPEELPQLASIEKFIKKSLPLSDFPGLDYSDWKVSAPTKPQNKNRRPGPRRNGPAGFKRSDGKPSVRRRTARGQ</sequence>
<evidence type="ECO:0000313" key="11">
    <source>
        <dbReference type="EMBL" id="MTU43408.1"/>
    </source>
</evidence>
<evidence type="ECO:0000256" key="3">
    <source>
        <dbReference type="ARBA" id="ARBA00022806"/>
    </source>
</evidence>
<dbReference type="InterPro" id="IPR001650">
    <property type="entry name" value="Helicase_C-like"/>
</dbReference>
<comment type="caution">
    <text evidence="11">The sequence shown here is derived from an EMBL/GenBank/DDBJ whole genome shotgun (WGS) entry which is preliminary data.</text>
</comment>
<dbReference type="SMART" id="SM00490">
    <property type="entry name" value="HELICc"/>
    <property type="match status" value="1"/>
</dbReference>
<dbReference type="RefSeq" id="WP_021867968.1">
    <property type="nucleotide sequence ID" value="NZ_CAUABC010000005.1"/>
</dbReference>
<keyword evidence="4 6" id="KW-0067">ATP-binding</keyword>
<dbReference type="Pfam" id="PF00270">
    <property type="entry name" value="DEAD"/>
    <property type="match status" value="1"/>
</dbReference>
<dbReference type="PROSITE" id="PS00039">
    <property type="entry name" value="DEAD_ATP_HELICASE"/>
    <property type="match status" value="1"/>
</dbReference>
<dbReference type="EMBL" id="WNCL01000018">
    <property type="protein sequence ID" value="MTU43408.1"/>
    <property type="molecule type" value="Genomic_DNA"/>
</dbReference>
<dbReference type="GO" id="GO:0005524">
    <property type="term" value="F:ATP binding"/>
    <property type="evidence" value="ECO:0007669"/>
    <property type="project" value="UniProtKB-KW"/>
</dbReference>
<feature type="compositionally biased region" description="Basic residues" evidence="7">
    <location>
        <begin position="414"/>
        <end position="423"/>
    </location>
</feature>
<gene>
    <name evidence="11" type="ORF">GMD42_07195</name>
</gene>
<dbReference type="PROSITE" id="PS51192">
    <property type="entry name" value="HELICASE_ATP_BIND_1"/>
    <property type="match status" value="1"/>
</dbReference>
<keyword evidence="3 6" id="KW-0347">Helicase</keyword>
<dbReference type="PROSITE" id="PS51194">
    <property type="entry name" value="HELICASE_CTER"/>
    <property type="match status" value="1"/>
</dbReference>
<dbReference type="InterPro" id="IPR050079">
    <property type="entry name" value="DEAD_box_RNA_helicase"/>
</dbReference>
<dbReference type="GO" id="GO:0016787">
    <property type="term" value="F:hydrolase activity"/>
    <property type="evidence" value="ECO:0007669"/>
    <property type="project" value="UniProtKB-KW"/>
</dbReference>
<dbReference type="SUPFAM" id="SSF52540">
    <property type="entry name" value="P-loop containing nucleoside triphosphate hydrolases"/>
    <property type="match status" value="1"/>
</dbReference>
<keyword evidence="1 6" id="KW-0547">Nucleotide-binding</keyword>
<dbReference type="CDD" id="cd18787">
    <property type="entry name" value="SF2_C_DEAD"/>
    <property type="match status" value="1"/>
</dbReference>
<dbReference type="InterPro" id="IPR044742">
    <property type="entry name" value="DEAD/DEAH_RhlB"/>
</dbReference>
<dbReference type="GO" id="GO:0003724">
    <property type="term" value="F:RNA helicase activity"/>
    <property type="evidence" value="ECO:0007669"/>
    <property type="project" value="InterPro"/>
</dbReference>
<reference evidence="11 12" key="1">
    <citation type="journal article" date="2019" name="Nat. Med.">
        <title>A library of human gut bacterial isolates paired with longitudinal multiomics data enables mechanistic microbiome research.</title>
        <authorList>
            <person name="Poyet M."/>
            <person name="Groussin M."/>
            <person name="Gibbons S.M."/>
            <person name="Avila-Pacheco J."/>
            <person name="Jiang X."/>
            <person name="Kearney S.M."/>
            <person name="Perrotta A.R."/>
            <person name="Berdy B."/>
            <person name="Zhao S."/>
            <person name="Lieberman T.D."/>
            <person name="Swanson P.K."/>
            <person name="Smith M."/>
            <person name="Roesemann S."/>
            <person name="Alexander J.E."/>
            <person name="Rich S.A."/>
            <person name="Livny J."/>
            <person name="Vlamakis H."/>
            <person name="Clish C."/>
            <person name="Bullock K."/>
            <person name="Deik A."/>
            <person name="Scott J."/>
            <person name="Pierce K.A."/>
            <person name="Xavier R.J."/>
            <person name="Alm E.J."/>
        </authorList>
    </citation>
    <scope>NUCLEOTIDE SEQUENCE [LARGE SCALE GENOMIC DNA]</scope>
    <source>
        <strain evidence="11 12">BIOML-A2</strain>
    </source>
</reference>
<dbReference type="PANTHER" id="PTHR47959">
    <property type="entry name" value="ATP-DEPENDENT RNA HELICASE RHLE-RELATED"/>
    <property type="match status" value="1"/>
</dbReference>
<evidence type="ECO:0000256" key="2">
    <source>
        <dbReference type="ARBA" id="ARBA00022801"/>
    </source>
</evidence>
<dbReference type="InterPro" id="IPR014014">
    <property type="entry name" value="RNA_helicase_DEAD_Q_motif"/>
</dbReference>
<organism evidence="11 12">
    <name type="scientific">Parasutterella excrementihominis</name>
    <dbReference type="NCBI Taxonomy" id="487175"/>
    <lineage>
        <taxon>Bacteria</taxon>
        <taxon>Pseudomonadati</taxon>
        <taxon>Pseudomonadota</taxon>
        <taxon>Betaproteobacteria</taxon>
        <taxon>Burkholderiales</taxon>
        <taxon>Sutterellaceae</taxon>
        <taxon>Parasutterella</taxon>
    </lineage>
</organism>
<evidence type="ECO:0000256" key="7">
    <source>
        <dbReference type="SAM" id="MobiDB-lite"/>
    </source>
</evidence>
<dbReference type="CDD" id="cd00268">
    <property type="entry name" value="DEADc"/>
    <property type="match status" value="1"/>
</dbReference>
<dbReference type="PANTHER" id="PTHR47959:SF13">
    <property type="entry name" value="ATP-DEPENDENT RNA HELICASE RHLE"/>
    <property type="match status" value="1"/>
</dbReference>
<dbReference type="Proteomes" id="UP000462362">
    <property type="component" value="Unassembled WGS sequence"/>
</dbReference>
<dbReference type="InterPro" id="IPR011545">
    <property type="entry name" value="DEAD/DEAH_box_helicase_dom"/>
</dbReference>
<name>A0A6I3S2W8_9BURK</name>
<dbReference type="InterPro" id="IPR014001">
    <property type="entry name" value="Helicase_ATP-bd"/>
</dbReference>
<evidence type="ECO:0000259" key="9">
    <source>
        <dbReference type="PROSITE" id="PS51194"/>
    </source>
</evidence>
<dbReference type="Gene3D" id="3.40.50.300">
    <property type="entry name" value="P-loop containing nucleotide triphosphate hydrolases"/>
    <property type="match status" value="2"/>
</dbReference>